<dbReference type="Pfam" id="PF00078">
    <property type="entry name" value="RVT_1"/>
    <property type="match status" value="1"/>
</dbReference>
<dbReference type="InterPro" id="IPR052343">
    <property type="entry name" value="Retrotransposon-Effector_Assoc"/>
</dbReference>
<dbReference type="CDD" id="cd01650">
    <property type="entry name" value="RT_nLTR_like"/>
    <property type="match status" value="1"/>
</dbReference>
<reference evidence="3 4" key="1">
    <citation type="journal article" date="2018" name="PLoS Genet.">
        <title>Population sequencing reveals clonal diversity and ancestral inbreeding in the grapevine cultivar Chardonnay.</title>
        <authorList>
            <person name="Roach M.J."/>
            <person name="Johnson D.L."/>
            <person name="Bohlmann J."/>
            <person name="van Vuuren H.J."/>
            <person name="Jones S.J."/>
            <person name="Pretorius I.S."/>
            <person name="Schmidt S.A."/>
            <person name="Borneman A.R."/>
        </authorList>
    </citation>
    <scope>NUCLEOTIDE SEQUENCE [LARGE SCALE GENOMIC DNA]</scope>
    <source>
        <strain evidence="4">cv. Chardonnay</strain>
        <tissue evidence="3">Leaf</tissue>
    </source>
</reference>
<dbReference type="EMBL" id="QGNW01001994">
    <property type="protein sequence ID" value="RVW26710.1"/>
    <property type="molecule type" value="Genomic_DNA"/>
</dbReference>
<dbReference type="Pfam" id="PF03372">
    <property type="entry name" value="Exo_endo_phos"/>
    <property type="match status" value="1"/>
</dbReference>
<gene>
    <name evidence="3" type="primary">YTX2_50</name>
    <name evidence="3" type="ORF">CK203_117018</name>
</gene>
<evidence type="ECO:0000313" key="3">
    <source>
        <dbReference type="EMBL" id="RVW26710.1"/>
    </source>
</evidence>
<dbReference type="GO" id="GO:0003824">
    <property type="term" value="F:catalytic activity"/>
    <property type="evidence" value="ECO:0007669"/>
    <property type="project" value="InterPro"/>
</dbReference>
<evidence type="ECO:0000313" key="4">
    <source>
        <dbReference type="Proteomes" id="UP000288805"/>
    </source>
</evidence>
<dbReference type="SUPFAM" id="SSF56219">
    <property type="entry name" value="DNase I-like"/>
    <property type="match status" value="1"/>
</dbReference>
<accession>A0A438CU44</accession>
<dbReference type="Gene3D" id="3.60.10.10">
    <property type="entry name" value="Endonuclease/exonuclease/phosphatase"/>
    <property type="match status" value="1"/>
</dbReference>
<dbReference type="PROSITE" id="PS50878">
    <property type="entry name" value="RT_POL"/>
    <property type="match status" value="1"/>
</dbReference>
<dbReference type="PANTHER" id="PTHR46890:SF50">
    <property type="entry name" value="RNA-DIRECTED DNA POLYMERASE, EUKARYOTA, REVERSE TRANSCRIPTASE ZINC-BINDING DOMAIN PROTEIN-RELATED"/>
    <property type="match status" value="1"/>
</dbReference>
<dbReference type="InterPro" id="IPR036691">
    <property type="entry name" value="Endo/exonu/phosph_ase_sf"/>
</dbReference>
<comment type="caution">
    <text evidence="3">The sequence shown here is derived from an EMBL/GenBank/DDBJ whole genome shotgun (WGS) entry which is preliminary data.</text>
</comment>
<name>A0A438CU44_VITVI</name>
<evidence type="ECO:0000259" key="2">
    <source>
        <dbReference type="PROSITE" id="PS50878"/>
    </source>
</evidence>
<feature type="region of interest" description="Disordered" evidence="1">
    <location>
        <begin position="119"/>
        <end position="142"/>
    </location>
</feature>
<dbReference type="InterPro" id="IPR000477">
    <property type="entry name" value="RT_dom"/>
</dbReference>
<dbReference type="SUPFAM" id="SSF56672">
    <property type="entry name" value="DNA/RNA polymerases"/>
    <property type="match status" value="1"/>
</dbReference>
<evidence type="ECO:0000256" key="1">
    <source>
        <dbReference type="SAM" id="MobiDB-lite"/>
    </source>
</evidence>
<sequence>MIKGDQLWWEVKPGLTAVIPATKNEKGNEREVRDEGEGDSRAGFKMMKVRTHGEPAKVDVPCESGEGGCSKAAAISAAMSDKAADGVGSSDGQQIAWGKKTVRGPGNSFSLGRQMGVDLGQRPAGKGQVTEGQDDLMGMGRPMSSLYKETETELARSREARAPDREMGGSGELEGEMIASQMGSRSPAINITEFTNEALREEASRYSDQFYRSLSLLGKREKTLSSTPSVRRGESVAMAGVINHSSSSDEVGGEVMGPLRMIWADGREAEVLEITAMEAGVFGEKSEGVTDRTIHEDMEEREKEEEPCWQSSSLAKFSRYIGMPTEGFEGEILLLLKRMKERRIQKGQVDGRKRKKLKSSKFERELRKLEWTVNYIGEGGGEEGENTCRSLGVGRYLEWGAVDSRGAAGGIVVFWDNRVLDLVDIQRGVFSISCIFKNNEDGFMWMFTGVYGPTLRRERESFWEELGAIKGIWDGPWCAAGDFNAILIGGPFTWNGGVNNQTFSRLDRFLFNEGWDNHFGDVRQCVLPRPVSDHFPILLDVGGGRRGPSPFRFENMWLKVEGIKELMKSWWEGVSFNGSASFMMAEKIKVLKVKLKEWNRDSFGRIELRKNAALEQVQIWDAREKVSRLNLEELEARKEAREDYKKWVLLEEISWRQKSREVWLREGDRNTGYFHKMANAHRRRNNVDRIKINGAWCIEENEIREGIGNAFKVMLSSSGDWRPSISGLQLETLDQLDANTLEGPFTEEEVFNALLSCNGDKAPGPDGLSMAFWQFAWEFVKADVLCFFKEFYENGKFVKSLNATFLVLIPKKVGAEDLGDFRPISLVGSLYKWLAKVLANRLKKVVGKVISKAQGAFVEGRQILDAVLIANEAIDSTLKNNESAILCKLDIEKAYDNVDWTFILTVMQKMGFGEKWIRIFQSSKGLRQGDPLSPYLFVIAMEVFSAFLQRAVEGGYLSGCRVKGRSEEGALISHLLFADDTLVFCKPSQDHLTHLSWLLMWFEAASGLRINLDKSEIIPVGRVENMDDLAWEFGCKVGSLPSTYLGMPWGLHSNQHQFGMEWRIDFVKG</sequence>
<dbReference type="AlphaFoldDB" id="A0A438CU44"/>
<dbReference type="Proteomes" id="UP000288805">
    <property type="component" value="Unassembled WGS sequence"/>
</dbReference>
<organism evidence="3 4">
    <name type="scientific">Vitis vinifera</name>
    <name type="common">Grape</name>
    <dbReference type="NCBI Taxonomy" id="29760"/>
    <lineage>
        <taxon>Eukaryota</taxon>
        <taxon>Viridiplantae</taxon>
        <taxon>Streptophyta</taxon>
        <taxon>Embryophyta</taxon>
        <taxon>Tracheophyta</taxon>
        <taxon>Spermatophyta</taxon>
        <taxon>Magnoliopsida</taxon>
        <taxon>eudicotyledons</taxon>
        <taxon>Gunneridae</taxon>
        <taxon>Pentapetalae</taxon>
        <taxon>rosids</taxon>
        <taxon>Vitales</taxon>
        <taxon>Vitaceae</taxon>
        <taxon>Viteae</taxon>
        <taxon>Vitis</taxon>
    </lineage>
</organism>
<proteinExistence type="predicted"/>
<dbReference type="InterPro" id="IPR005135">
    <property type="entry name" value="Endo/exonuclease/phosphatase"/>
</dbReference>
<feature type="domain" description="Reverse transcriptase" evidence="2">
    <location>
        <begin position="790"/>
        <end position="1049"/>
    </location>
</feature>
<dbReference type="PANTHER" id="PTHR46890">
    <property type="entry name" value="NON-LTR RETROLELEMENT REVERSE TRANSCRIPTASE-LIKE PROTEIN-RELATED"/>
    <property type="match status" value="1"/>
</dbReference>
<dbReference type="InterPro" id="IPR043502">
    <property type="entry name" value="DNA/RNA_pol_sf"/>
</dbReference>
<protein>
    <submittedName>
        <fullName evidence="3">Transposon TX1 uncharacterized 149 kDa protein</fullName>
    </submittedName>
</protein>